<keyword evidence="3" id="KW-1185">Reference proteome</keyword>
<name>A0ABU6ZTE5_9FABA</name>
<evidence type="ECO:0000313" key="2">
    <source>
        <dbReference type="EMBL" id="MED6225210.1"/>
    </source>
</evidence>
<accession>A0ABU6ZTE5</accession>
<feature type="non-terminal residue" evidence="2">
    <location>
        <position position="1"/>
    </location>
</feature>
<feature type="compositionally biased region" description="Low complexity" evidence="1">
    <location>
        <begin position="27"/>
        <end position="42"/>
    </location>
</feature>
<sequence length="54" mass="5990">IKDNFIFGKPWHEGIIRPTQPGESSTAPQQQAPPQQAPPKANAPRRENPDSNDE</sequence>
<proteinExistence type="predicted"/>
<evidence type="ECO:0000256" key="1">
    <source>
        <dbReference type="SAM" id="MobiDB-lite"/>
    </source>
</evidence>
<organism evidence="2 3">
    <name type="scientific">Stylosanthes scabra</name>
    <dbReference type="NCBI Taxonomy" id="79078"/>
    <lineage>
        <taxon>Eukaryota</taxon>
        <taxon>Viridiplantae</taxon>
        <taxon>Streptophyta</taxon>
        <taxon>Embryophyta</taxon>
        <taxon>Tracheophyta</taxon>
        <taxon>Spermatophyta</taxon>
        <taxon>Magnoliopsida</taxon>
        <taxon>eudicotyledons</taxon>
        <taxon>Gunneridae</taxon>
        <taxon>Pentapetalae</taxon>
        <taxon>rosids</taxon>
        <taxon>fabids</taxon>
        <taxon>Fabales</taxon>
        <taxon>Fabaceae</taxon>
        <taxon>Papilionoideae</taxon>
        <taxon>50 kb inversion clade</taxon>
        <taxon>dalbergioids sensu lato</taxon>
        <taxon>Dalbergieae</taxon>
        <taxon>Pterocarpus clade</taxon>
        <taxon>Stylosanthes</taxon>
    </lineage>
</organism>
<dbReference type="Proteomes" id="UP001341840">
    <property type="component" value="Unassembled WGS sequence"/>
</dbReference>
<protein>
    <submittedName>
        <fullName evidence="2">Uncharacterized protein</fullName>
    </submittedName>
</protein>
<evidence type="ECO:0000313" key="3">
    <source>
        <dbReference type="Proteomes" id="UP001341840"/>
    </source>
</evidence>
<comment type="caution">
    <text evidence="2">The sequence shown here is derived from an EMBL/GenBank/DDBJ whole genome shotgun (WGS) entry which is preliminary data.</text>
</comment>
<reference evidence="2 3" key="1">
    <citation type="journal article" date="2023" name="Plants (Basel)">
        <title>Bridging the Gap: Combining Genomics and Transcriptomics Approaches to Understand Stylosanthes scabra, an Orphan Legume from the Brazilian Caatinga.</title>
        <authorList>
            <person name="Ferreira-Neto J.R.C."/>
            <person name="da Silva M.D."/>
            <person name="Binneck E."/>
            <person name="de Melo N.F."/>
            <person name="da Silva R.H."/>
            <person name="de Melo A.L.T.M."/>
            <person name="Pandolfi V."/>
            <person name="Bustamante F.O."/>
            <person name="Brasileiro-Vidal A.C."/>
            <person name="Benko-Iseppon A.M."/>
        </authorList>
    </citation>
    <scope>NUCLEOTIDE SEQUENCE [LARGE SCALE GENOMIC DNA]</scope>
    <source>
        <tissue evidence="2">Leaves</tissue>
    </source>
</reference>
<feature type="region of interest" description="Disordered" evidence="1">
    <location>
        <begin position="1"/>
        <end position="54"/>
    </location>
</feature>
<dbReference type="EMBL" id="JASCZI010273690">
    <property type="protein sequence ID" value="MED6225210.1"/>
    <property type="molecule type" value="Genomic_DNA"/>
</dbReference>
<feature type="compositionally biased region" description="Basic and acidic residues" evidence="1">
    <location>
        <begin position="44"/>
        <end position="54"/>
    </location>
</feature>
<gene>
    <name evidence="2" type="ORF">PIB30_091506</name>
</gene>